<gene>
    <name evidence="1" type="ORF">QE152_g8590</name>
</gene>
<comment type="caution">
    <text evidence="1">The sequence shown here is derived from an EMBL/GenBank/DDBJ whole genome shotgun (WGS) entry which is preliminary data.</text>
</comment>
<protein>
    <recommendedName>
        <fullName evidence="3">Endonuclease/exonuclease/phosphatase domain-containing protein</fullName>
    </recommendedName>
</protein>
<keyword evidence="2" id="KW-1185">Reference proteome</keyword>
<dbReference type="Gene3D" id="3.60.10.10">
    <property type="entry name" value="Endonuclease/exonuclease/phosphatase"/>
    <property type="match status" value="1"/>
</dbReference>
<dbReference type="AlphaFoldDB" id="A0AAW1M1B6"/>
<dbReference type="Proteomes" id="UP001458880">
    <property type="component" value="Unassembled WGS sequence"/>
</dbReference>
<reference evidence="1 2" key="1">
    <citation type="journal article" date="2024" name="BMC Genomics">
        <title>De novo assembly and annotation of Popillia japonica's genome with initial clues to its potential as an invasive pest.</title>
        <authorList>
            <person name="Cucini C."/>
            <person name="Boschi S."/>
            <person name="Funari R."/>
            <person name="Cardaioli E."/>
            <person name="Iannotti N."/>
            <person name="Marturano G."/>
            <person name="Paoli F."/>
            <person name="Bruttini M."/>
            <person name="Carapelli A."/>
            <person name="Frati F."/>
            <person name="Nardi F."/>
        </authorList>
    </citation>
    <scope>NUCLEOTIDE SEQUENCE [LARGE SCALE GENOMIC DNA]</scope>
    <source>
        <strain evidence="1">DMR45628</strain>
    </source>
</reference>
<name>A0AAW1M1B6_POPJA</name>
<evidence type="ECO:0000313" key="1">
    <source>
        <dbReference type="EMBL" id="KAK9739896.1"/>
    </source>
</evidence>
<organism evidence="1 2">
    <name type="scientific">Popillia japonica</name>
    <name type="common">Japanese beetle</name>
    <dbReference type="NCBI Taxonomy" id="7064"/>
    <lineage>
        <taxon>Eukaryota</taxon>
        <taxon>Metazoa</taxon>
        <taxon>Ecdysozoa</taxon>
        <taxon>Arthropoda</taxon>
        <taxon>Hexapoda</taxon>
        <taxon>Insecta</taxon>
        <taxon>Pterygota</taxon>
        <taxon>Neoptera</taxon>
        <taxon>Endopterygota</taxon>
        <taxon>Coleoptera</taxon>
        <taxon>Polyphaga</taxon>
        <taxon>Scarabaeiformia</taxon>
        <taxon>Scarabaeidae</taxon>
        <taxon>Rutelinae</taxon>
        <taxon>Popillia</taxon>
    </lineage>
</organism>
<evidence type="ECO:0000313" key="2">
    <source>
        <dbReference type="Proteomes" id="UP001458880"/>
    </source>
</evidence>
<dbReference type="SUPFAM" id="SSF56219">
    <property type="entry name" value="DNase I-like"/>
    <property type="match status" value="1"/>
</dbReference>
<dbReference type="InterPro" id="IPR036691">
    <property type="entry name" value="Endo/exonu/phosph_ase_sf"/>
</dbReference>
<accession>A0AAW1M1B6</accession>
<sequence>MNSPPTYENRQGATSHIDVTLANELAQGTVKDWEVVQHATISDHNLIHLKLTNQQHLHIKQFQSKVKYNIRKANWERLRSDLRIPRPHEWQLDVNDYAKQIRNAPIALRQAD</sequence>
<proteinExistence type="predicted"/>
<evidence type="ECO:0008006" key="3">
    <source>
        <dbReference type="Google" id="ProtNLM"/>
    </source>
</evidence>
<dbReference type="EMBL" id="JASPKY010000069">
    <property type="protein sequence ID" value="KAK9739896.1"/>
    <property type="molecule type" value="Genomic_DNA"/>
</dbReference>